<protein>
    <submittedName>
        <fullName evidence="2">Uncharacterized protein</fullName>
    </submittedName>
</protein>
<dbReference type="AlphaFoldDB" id="A0A1J7JEQ6"/>
<keyword evidence="3" id="KW-1185">Reference proteome</keyword>
<dbReference type="EMBL" id="KV875101">
    <property type="protein sequence ID" value="OIW26074.1"/>
    <property type="molecule type" value="Genomic_DNA"/>
</dbReference>
<reference evidence="2 3" key="1">
    <citation type="submission" date="2016-10" db="EMBL/GenBank/DDBJ databases">
        <title>Draft genome sequence of Coniochaeta ligniaria NRRL30616, a lignocellulolytic fungus for bioabatement of inhibitors in plant biomass hydrolysates.</title>
        <authorList>
            <consortium name="DOE Joint Genome Institute"/>
            <person name="Jimenez D.J."/>
            <person name="Hector R.E."/>
            <person name="Riley R."/>
            <person name="Sun H."/>
            <person name="Grigoriev I.V."/>
            <person name="Van Elsas J.D."/>
            <person name="Nichols N.N."/>
        </authorList>
    </citation>
    <scope>NUCLEOTIDE SEQUENCE [LARGE SCALE GENOMIC DNA]</scope>
    <source>
        <strain evidence="2 3">NRRL 30616</strain>
    </source>
</reference>
<gene>
    <name evidence="2" type="ORF">CONLIGDRAFT_517352</name>
</gene>
<dbReference type="Proteomes" id="UP000182658">
    <property type="component" value="Unassembled WGS sequence"/>
</dbReference>
<sequence length="152" mass="16663">MFSCASSALHYIMTVAIIAMTRNLLVLLAAAWQAQCWPGSPGAGPALCSARHQHPRSTRRTDDRPTGSCKPLGRGRGEERRLPGPKRAKGAETTRQCYRKNFSHLPPGRFQDRTLPKAQKYAFPIAFGHPYSSISSHSAAVGLVTVRRRAVP</sequence>
<evidence type="ECO:0000313" key="2">
    <source>
        <dbReference type="EMBL" id="OIW26074.1"/>
    </source>
</evidence>
<accession>A0A1J7JEQ6</accession>
<feature type="region of interest" description="Disordered" evidence="1">
    <location>
        <begin position="47"/>
        <end position="95"/>
    </location>
</feature>
<dbReference type="InParanoid" id="A0A1J7JEQ6"/>
<evidence type="ECO:0000256" key="1">
    <source>
        <dbReference type="SAM" id="MobiDB-lite"/>
    </source>
</evidence>
<name>A0A1J7JEQ6_9PEZI</name>
<organism evidence="2 3">
    <name type="scientific">Coniochaeta ligniaria NRRL 30616</name>
    <dbReference type="NCBI Taxonomy" id="1408157"/>
    <lineage>
        <taxon>Eukaryota</taxon>
        <taxon>Fungi</taxon>
        <taxon>Dikarya</taxon>
        <taxon>Ascomycota</taxon>
        <taxon>Pezizomycotina</taxon>
        <taxon>Sordariomycetes</taxon>
        <taxon>Sordariomycetidae</taxon>
        <taxon>Coniochaetales</taxon>
        <taxon>Coniochaetaceae</taxon>
        <taxon>Coniochaeta</taxon>
    </lineage>
</organism>
<evidence type="ECO:0000313" key="3">
    <source>
        <dbReference type="Proteomes" id="UP000182658"/>
    </source>
</evidence>
<proteinExistence type="predicted"/>